<dbReference type="AlphaFoldDB" id="A0A0R2FGH4"/>
<comment type="caution">
    <text evidence="1">The sequence shown here is derived from an EMBL/GenBank/DDBJ whole genome shotgun (WGS) entry which is preliminary data.</text>
</comment>
<dbReference type="Proteomes" id="UP000051645">
    <property type="component" value="Unassembled WGS sequence"/>
</dbReference>
<dbReference type="EMBL" id="JQAT01000006">
    <property type="protein sequence ID" value="KRN27727.1"/>
    <property type="molecule type" value="Genomic_DNA"/>
</dbReference>
<proteinExistence type="predicted"/>
<evidence type="ECO:0000313" key="3">
    <source>
        <dbReference type="Proteomes" id="UP000051645"/>
    </source>
</evidence>
<protein>
    <submittedName>
        <fullName evidence="1">Uncharacterized protein</fullName>
    </submittedName>
</protein>
<accession>A0A0R2FGH4</accession>
<evidence type="ECO:0000313" key="2">
    <source>
        <dbReference type="EMBL" id="KRN30308.1"/>
    </source>
</evidence>
<dbReference type="RefSeq" id="WP_156404268.1">
    <property type="nucleotide sequence ID" value="NZ_JQAT01000006.1"/>
</dbReference>
<keyword evidence="3" id="KW-1185">Reference proteome</keyword>
<dbReference type="EMBL" id="JQAZ01000007">
    <property type="protein sequence ID" value="KRN30308.1"/>
    <property type="molecule type" value="Genomic_DNA"/>
</dbReference>
<name>A0A0R2FGH4_9LACO</name>
<evidence type="ECO:0000313" key="1">
    <source>
        <dbReference type="EMBL" id="KRN27727.1"/>
    </source>
</evidence>
<reference evidence="3 4" key="1">
    <citation type="journal article" date="2015" name="Genome Announc.">
        <title>Expanding the biotechnology potential of lactobacilli through comparative genomics of 213 strains and associated genera.</title>
        <authorList>
            <person name="Sun Z."/>
            <person name="Harris H.M."/>
            <person name="McCann A."/>
            <person name="Guo C."/>
            <person name="Argimon S."/>
            <person name="Zhang W."/>
            <person name="Yang X."/>
            <person name="Jeffery I.B."/>
            <person name="Cooney J.C."/>
            <person name="Kagawa T.F."/>
            <person name="Liu W."/>
            <person name="Song Y."/>
            <person name="Salvetti E."/>
            <person name="Wrobel A."/>
            <person name="Rasinkangas P."/>
            <person name="Parkhill J."/>
            <person name="Rea M.C."/>
            <person name="O'Sullivan O."/>
            <person name="Ritari J."/>
            <person name="Douillard F.P."/>
            <person name="Paul Ross R."/>
            <person name="Yang R."/>
            <person name="Briner A.E."/>
            <person name="Felis G.E."/>
            <person name="de Vos W.M."/>
            <person name="Barrangou R."/>
            <person name="Klaenhammer T.R."/>
            <person name="Caufield P.W."/>
            <person name="Cui Y."/>
            <person name="Zhang H."/>
            <person name="O'Toole P.W."/>
        </authorList>
    </citation>
    <scope>NUCLEOTIDE SEQUENCE [LARGE SCALE GENOMIC DNA]</scope>
    <source>
        <strain evidence="1 4">ATCC BAA-66</strain>
        <strain evidence="2 3">DSM 13344</strain>
    </source>
</reference>
<organism evidence="1 4">
    <name type="scientific">Lactobacillus selangorensis</name>
    <dbReference type="NCBI Taxonomy" id="81857"/>
    <lineage>
        <taxon>Bacteria</taxon>
        <taxon>Bacillati</taxon>
        <taxon>Bacillota</taxon>
        <taxon>Bacilli</taxon>
        <taxon>Lactobacillales</taxon>
        <taxon>Lactobacillaceae</taxon>
        <taxon>Lactobacillus</taxon>
    </lineage>
</organism>
<evidence type="ECO:0000313" key="4">
    <source>
        <dbReference type="Proteomes" id="UP000051751"/>
    </source>
</evidence>
<dbReference type="STRING" id="81857.IV38_GL001940"/>
<dbReference type="Proteomes" id="UP000051751">
    <property type="component" value="Unassembled WGS sequence"/>
</dbReference>
<sequence>MKTQETLKNLFDARNCFAKGNIEFPHRFDDLIAITNRHIKEIADKQRKEVA</sequence>
<dbReference type="PATRIC" id="fig|81857.3.peg.1967"/>
<gene>
    <name evidence="1" type="ORF">IV38_GL001940</name>
    <name evidence="2" type="ORF">IV40_GL001897</name>
</gene>